<protein>
    <submittedName>
        <fullName evidence="3">Rhodanese-like domain-containing protein</fullName>
    </submittedName>
</protein>
<dbReference type="CDD" id="cd00158">
    <property type="entry name" value="RHOD"/>
    <property type="match status" value="1"/>
</dbReference>
<evidence type="ECO:0000259" key="2">
    <source>
        <dbReference type="PROSITE" id="PS50206"/>
    </source>
</evidence>
<keyword evidence="1" id="KW-0732">Signal</keyword>
<dbReference type="SUPFAM" id="SSF52821">
    <property type="entry name" value="Rhodanese/Cell cycle control phosphatase"/>
    <property type="match status" value="1"/>
</dbReference>
<dbReference type="InterPro" id="IPR001763">
    <property type="entry name" value="Rhodanese-like_dom"/>
</dbReference>
<evidence type="ECO:0000256" key="1">
    <source>
        <dbReference type="SAM" id="SignalP"/>
    </source>
</evidence>
<organism evidence="3 4">
    <name type="scientific">Arcobacter arenosus</name>
    <dbReference type="NCBI Taxonomy" id="2576037"/>
    <lineage>
        <taxon>Bacteria</taxon>
        <taxon>Pseudomonadati</taxon>
        <taxon>Campylobacterota</taxon>
        <taxon>Epsilonproteobacteria</taxon>
        <taxon>Campylobacterales</taxon>
        <taxon>Arcobacteraceae</taxon>
        <taxon>Arcobacter</taxon>
    </lineage>
</organism>
<feature type="signal peptide" evidence="1">
    <location>
        <begin position="1"/>
        <end position="16"/>
    </location>
</feature>
<evidence type="ECO:0000313" key="3">
    <source>
        <dbReference type="EMBL" id="TLP40820.1"/>
    </source>
</evidence>
<dbReference type="PROSITE" id="PS50206">
    <property type="entry name" value="RHODANESE_3"/>
    <property type="match status" value="1"/>
</dbReference>
<dbReference type="AlphaFoldDB" id="A0A5R8Y4X3"/>
<dbReference type="RefSeq" id="WP_138151222.1">
    <property type="nucleotide sequence ID" value="NZ_CBDDKQ010000002.1"/>
</dbReference>
<comment type="caution">
    <text evidence="3">The sequence shown here is derived from an EMBL/GenBank/DDBJ whole genome shotgun (WGS) entry which is preliminary data.</text>
</comment>
<feature type="chain" id="PRO_5024452089" evidence="1">
    <location>
        <begin position="17"/>
        <end position="132"/>
    </location>
</feature>
<dbReference type="SMART" id="SM00450">
    <property type="entry name" value="RHOD"/>
    <property type="match status" value="1"/>
</dbReference>
<dbReference type="Pfam" id="PF00581">
    <property type="entry name" value="Rhodanese"/>
    <property type="match status" value="1"/>
</dbReference>
<dbReference type="PANTHER" id="PTHR44086">
    <property type="entry name" value="THIOSULFATE SULFURTRANSFERASE RDL2, MITOCHONDRIAL-RELATED"/>
    <property type="match status" value="1"/>
</dbReference>
<proteinExistence type="predicted"/>
<keyword evidence="4" id="KW-1185">Reference proteome</keyword>
<dbReference type="EMBL" id="VANU01000001">
    <property type="protein sequence ID" value="TLP40820.1"/>
    <property type="molecule type" value="Genomic_DNA"/>
</dbReference>
<dbReference type="PANTHER" id="PTHR44086:SF10">
    <property type="entry name" value="THIOSULFATE SULFURTRANSFERASE_RHODANESE-LIKE DOMAIN-CONTAINING PROTEIN 3"/>
    <property type="match status" value="1"/>
</dbReference>
<gene>
    <name evidence="3" type="ORF">FDK22_02040</name>
</gene>
<dbReference type="GO" id="GO:0004792">
    <property type="term" value="F:thiosulfate-cyanide sulfurtransferase activity"/>
    <property type="evidence" value="ECO:0007669"/>
    <property type="project" value="TreeGrafter"/>
</dbReference>
<accession>A0A5R8Y4X3</accession>
<feature type="domain" description="Rhodanese" evidence="2">
    <location>
        <begin position="30"/>
        <end position="131"/>
    </location>
</feature>
<sequence length="132" mass="15344">MKIVFFLFVLSVFSFAQFIGINPTTLQKKIDENVVVIDIRTPPEWIETGIVPSSKTLMFFDQNGNYDVDQWLQKFKSYVKDKNQSFVLVCRSGNRTGMVGNFLSKKLGYKNVFHLENGIKSWIREQRPTIKN</sequence>
<evidence type="ECO:0000313" key="4">
    <source>
        <dbReference type="Proteomes" id="UP000308901"/>
    </source>
</evidence>
<dbReference type="Proteomes" id="UP000308901">
    <property type="component" value="Unassembled WGS sequence"/>
</dbReference>
<name>A0A5R8Y4X3_9BACT</name>
<reference evidence="3 4" key="1">
    <citation type="submission" date="2019-05" db="EMBL/GenBank/DDBJ databases">
        <title>Arcobacter sp. nov., isolated from sea sediment.</title>
        <authorList>
            <person name="Kim W."/>
        </authorList>
    </citation>
    <scope>NUCLEOTIDE SEQUENCE [LARGE SCALE GENOMIC DNA]</scope>
    <source>
        <strain evidence="3 4">CAU 1517</strain>
    </source>
</reference>
<dbReference type="Gene3D" id="3.40.250.10">
    <property type="entry name" value="Rhodanese-like domain"/>
    <property type="match status" value="1"/>
</dbReference>
<dbReference type="InterPro" id="IPR036873">
    <property type="entry name" value="Rhodanese-like_dom_sf"/>
</dbReference>
<dbReference type="OrthoDB" id="5471138at2"/>